<organism evidence="3">
    <name type="scientific">uncultured Caudovirales phage</name>
    <dbReference type="NCBI Taxonomy" id="2100421"/>
    <lineage>
        <taxon>Viruses</taxon>
        <taxon>Duplodnaviria</taxon>
        <taxon>Heunggongvirae</taxon>
        <taxon>Uroviricota</taxon>
        <taxon>Caudoviricetes</taxon>
        <taxon>Peduoviridae</taxon>
        <taxon>Maltschvirus</taxon>
        <taxon>Maltschvirus maltsch</taxon>
    </lineage>
</organism>
<dbReference type="EMBL" id="LR796698">
    <property type="protein sequence ID" value="CAB4160274.1"/>
    <property type="molecule type" value="Genomic_DNA"/>
</dbReference>
<accession>A0A6J5PS51</accession>
<proteinExistence type="predicted"/>
<protein>
    <submittedName>
        <fullName evidence="3">Uncharacterized protein</fullName>
    </submittedName>
</protein>
<feature type="region of interest" description="Disordered" evidence="1">
    <location>
        <begin position="59"/>
        <end position="91"/>
    </location>
</feature>
<dbReference type="EMBL" id="LR796878">
    <property type="protein sequence ID" value="CAB4171878.1"/>
    <property type="molecule type" value="Genomic_DNA"/>
</dbReference>
<feature type="compositionally biased region" description="Basic and acidic residues" evidence="1">
    <location>
        <begin position="59"/>
        <end position="71"/>
    </location>
</feature>
<evidence type="ECO:0000313" key="3">
    <source>
        <dbReference type="EMBL" id="CAB4171878.1"/>
    </source>
</evidence>
<evidence type="ECO:0000256" key="1">
    <source>
        <dbReference type="SAM" id="MobiDB-lite"/>
    </source>
</evidence>
<evidence type="ECO:0000313" key="2">
    <source>
        <dbReference type="EMBL" id="CAB4160274.1"/>
    </source>
</evidence>
<gene>
    <name evidence="2" type="ORF">UFOVP727_113</name>
    <name evidence="3" type="ORF">UFOVP926_23</name>
</gene>
<name>A0A6J5PS51_9CAUD</name>
<sequence>MRKPNQPVDSVNTSGLLFDTKQEQVPVVVTPEVEVAVVEVEVKEEPVVVEEVAEVAEEKVEPKKASKKKDAEDDDVVPLSFINKASESSDK</sequence>
<reference evidence="3" key="1">
    <citation type="submission" date="2020-05" db="EMBL/GenBank/DDBJ databases">
        <authorList>
            <person name="Chiriac C."/>
            <person name="Salcher M."/>
            <person name="Ghai R."/>
            <person name="Kavagutti S V."/>
        </authorList>
    </citation>
    <scope>NUCLEOTIDE SEQUENCE</scope>
</reference>